<accession>A0A150KIW0</accession>
<evidence type="ECO:0000256" key="3">
    <source>
        <dbReference type="ARBA" id="ARBA00023163"/>
    </source>
</evidence>
<dbReference type="InterPro" id="IPR050679">
    <property type="entry name" value="Bact_HTH_transcr_reg"/>
</dbReference>
<dbReference type="Pfam" id="PF07702">
    <property type="entry name" value="UTRA"/>
    <property type="match status" value="1"/>
</dbReference>
<dbReference type="PANTHER" id="PTHR44846:SF1">
    <property type="entry name" value="MANNOSYL-D-GLYCERATE TRANSPORT_METABOLISM SYSTEM REPRESSOR MNGR-RELATED"/>
    <property type="match status" value="1"/>
</dbReference>
<evidence type="ECO:0000256" key="1">
    <source>
        <dbReference type="ARBA" id="ARBA00023015"/>
    </source>
</evidence>
<protein>
    <recommendedName>
        <fullName evidence="4">HTH gntR-type domain-containing protein</fullName>
    </recommendedName>
</protein>
<evidence type="ECO:0000313" key="6">
    <source>
        <dbReference type="Proteomes" id="UP000075304"/>
    </source>
</evidence>
<dbReference type="PANTHER" id="PTHR44846">
    <property type="entry name" value="MANNOSYL-D-GLYCERATE TRANSPORT/METABOLISM SYSTEM REPRESSOR MNGR-RELATED"/>
    <property type="match status" value="1"/>
</dbReference>
<keyword evidence="2" id="KW-0238">DNA-binding</keyword>
<dbReference type="SUPFAM" id="SSF46785">
    <property type="entry name" value="Winged helix' DNA-binding domain"/>
    <property type="match status" value="1"/>
</dbReference>
<organism evidence="5 6">
    <name type="scientific">Heyndrickxia coagulans</name>
    <name type="common">Weizmannia coagulans</name>
    <dbReference type="NCBI Taxonomy" id="1398"/>
    <lineage>
        <taxon>Bacteria</taxon>
        <taxon>Bacillati</taxon>
        <taxon>Bacillota</taxon>
        <taxon>Bacilli</taxon>
        <taxon>Bacillales</taxon>
        <taxon>Bacillaceae</taxon>
        <taxon>Heyndrickxia</taxon>
    </lineage>
</organism>
<dbReference type="Gene3D" id="3.40.1410.10">
    <property type="entry name" value="Chorismate lyase-like"/>
    <property type="match status" value="1"/>
</dbReference>
<dbReference type="SUPFAM" id="SSF64288">
    <property type="entry name" value="Chorismate lyase-like"/>
    <property type="match status" value="1"/>
</dbReference>
<proteinExistence type="predicted"/>
<dbReference type="SMART" id="SM00866">
    <property type="entry name" value="UTRA"/>
    <property type="match status" value="1"/>
</dbReference>
<dbReference type="PROSITE" id="PS50949">
    <property type="entry name" value="HTH_GNTR"/>
    <property type="match status" value="1"/>
</dbReference>
<dbReference type="GO" id="GO:0045892">
    <property type="term" value="P:negative regulation of DNA-templated transcription"/>
    <property type="evidence" value="ECO:0007669"/>
    <property type="project" value="TreeGrafter"/>
</dbReference>
<dbReference type="InterPro" id="IPR028978">
    <property type="entry name" value="Chorismate_lyase_/UTRA_dom_sf"/>
</dbReference>
<dbReference type="InterPro" id="IPR011663">
    <property type="entry name" value="UTRA"/>
</dbReference>
<keyword evidence="3" id="KW-0804">Transcription</keyword>
<evidence type="ECO:0000313" key="5">
    <source>
        <dbReference type="EMBL" id="KYC73359.1"/>
    </source>
</evidence>
<name>A0A150KIW0_HEYCO</name>
<dbReference type="CDD" id="cd07377">
    <property type="entry name" value="WHTH_GntR"/>
    <property type="match status" value="1"/>
</dbReference>
<dbReference type="InterPro" id="IPR000524">
    <property type="entry name" value="Tscrpt_reg_HTH_GntR"/>
</dbReference>
<dbReference type="PRINTS" id="PR00035">
    <property type="entry name" value="HTHGNTR"/>
</dbReference>
<evidence type="ECO:0000256" key="2">
    <source>
        <dbReference type="ARBA" id="ARBA00023125"/>
    </source>
</evidence>
<dbReference type="AlphaFoldDB" id="A0A150KIW0"/>
<comment type="caution">
    <text evidence="5">The sequence shown here is derived from an EMBL/GenBank/DDBJ whole genome shotgun (WGS) entry which is preliminary data.</text>
</comment>
<feature type="domain" description="HTH gntR-type" evidence="4">
    <location>
        <begin position="9"/>
        <end position="77"/>
    </location>
</feature>
<dbReference type="RefSeq" id="WP_061574174.1">
    <property type="nucleotide sequence ID" value="NZ_LQYI01000007.1"/>
</dbReference>
<dbReference type="Proteomes" id="UP000075304">
    <property type="component" value="Unassembled WGS sequence"/>
</dbReference>
<sequence length="242" mass="27915">MPINKKSYVPLYAQLLDILIEQMDNGKLKAHDKLPTEKELCERYQVSRTTVRQALDELEKMKRIYKQQGKGSFVAPFENEASKNKVNFINVVEAIKKMGRKPSTIVADFQIRDLIEIDIARALEYQAGKKIYAIKRIRLADRDPVMLEETYLPADRFSGLENEDLESESLHHILQRNYHLVNMSFKREFRAVLPNKEQAKMLKAEKGDPAMQMMTQGLSGGHPFEFTKAIVKGELPLYLLDT</sequence>
<dbReference type="InterPro" id="IPR036390">
    <property type="entry name" value="WH_DNA-bd_sf"/>
</dbReference>
<dbReference type="GO" id="GO:0003677">
    <property type="term" value="F:DNA binding"/>
    <property type="evidence" value="ECO:0007669"/>
    <property type="project" value="UniProtKB-KW"/>
</dbReference>
<dbReference type="EMBL" id="LQYI01000007">
    <property type="protein sequence ID" value="KYC73359.1"/>
    <property type="molecule type" value="Genomic_DNA"/>
</dbReference>
<dbReference type="InterPro" id="IPR036388">
    <property type="entry name" value="WH-like_DNA-bd_sf"/>
</dbReference>
<keyword evidence="1" id="KW-0805">Transcription regulation</keyword>
<dbReference type="SMART" id="SM00345">
    <property type="entry name" value="HTH_GNTR"/>
    <property type="match status" value="1"/>
</dbReference>
<dbReference type="PATRIC" id="fig|1398.25.peg.3245"/>
<dbReference type="Gene3D" id="1.10.10.10">
    <property type="entry name" value="Winged helix-like DNA-binding domain superfamily/Winged helix DNA-binding domain"/>
    <property type="match status" value="1"/>
</dbReference>
<reference evidence="5 6" key="1">
    <citation type="submission" date="2016-01" db="EMBL/GenBank/DDBJ databases">
        <title>Genome Sequences of Twelve Sporeforming Bacillus Species Isolated from Foods.</title>
        <authorList>
            <person name="Berendsen E.M."/>
            <person name="Wells-Bennik M.H."/>
            <person name="Krawcyk A.O."/>
            <person name="De Jong A."/>
            <person name="Holsappel S."/>
            <person name="Eijlander R.T."/>
            <person name="Kuipers O.P."/>
        </authorList>
    </citation>
    <scope>NUCLEOTIDE SEQUENCE [LARGE SCALE GENOMIC DNA]</scope>
    <source>
        <strain evidence="5 6">B4099</strain>
    </source>
</reference>
<gene>
    <name evidence="5" type="ORF">B4099_0985</name>
</gene>
<dbReference type="GO" id="GO:0003700">
    <property type="term" value="F:DNA-binding transcription factor activity"/>
    <property type="evidence" value="ECO:0007669"/>
    <property type="project" value="InterPro"/>
</dbReference>
<dbReference type="Pfam" id="PF00392">
    <property type="entry name" value="GntR"/>
    <property type="match status" value="1"/>
</dbReference>
<evidence type="ECO:0000259" key="4">
    <source>
        <dbReference type="PROSITE" id="PS50949"/>
    </source>
</evidence>